<dbReference type="GO" id="GO:0031490">
    <property type="term" value="F:chromatin DNA binding"/>
    <property type="evidence" value="ECO:0007669"/>
    <property type="project" value="TreeGrafter"/>
</dbReference>
<evidence type="ECO:0000256" key="3">
    <source>
        <dbReference type="ARBA" id="ARBA00022490"/>
    </source>
</evidence>
<evidence type="ECO:0000256" key="11">
    <source>
        <dbReference type="ARBA" id="ARBA00063442"/>
    </source>
</evidence>
<evidence type="ECO:0000256" key="7">
    <source>
        <dbReference type="ARBA" id="ARBA00022990"/>
    </source>
</evidence>
<dbReference type="InterPro" id="IPR052277">
    <property type="entry name" value="INM_ESCRT-Associated"/>
</dbReference>
<dbReference type="STRING" id="7897.ENSLACP00000018743"/>
<gene>
    <name evidence="15" type="primary">LEMD2</name>
</gene>
<dbReference type="Gene3D" id="1.10.10.1180">
    <property type="entry name" value="MAN1, winged-helix domain"/>
    <property type="match status" value="1"/>
</dbReference>
<dbReference type="InterPro" id="IPR003887">
    <property type="entry name" value="LEM_dom"/>
</dbReference>
<feature type="transmembrane region" description="Helical" evidence="13">
    <location>
        <begin position="295"/>
        <end position="316"/>
    </location>
</feature>
<evidence type="ECO:0000313" key="15">
    <source>
        <dbReference type="Ensembl" id="ENSLACP00000018743.1"/>
    </source>
</evidence>
<dbReference type="EMBL" id="AFYH01065454">
    <property type="status" value="NOT_ANNOTATED_CDS"/>
    <property type="molecule type" value="Genomic_DNA"/>
</dbReference>
<dbReference type="OMA" id="STSWFCQ"/>
<evidence type="ECO:0000256" key="13">
    <source>
        <dbReference type="SAM" id="Phobius"/>
    </source>
</evidence>
<evidence type="ECO:0000259" key="14">
    <source>
        <dbReference type="PROSITE" id="PS50954"/>
    </source>
</evidence>
<comment type="subcellular location">
    <subcellularLocation>
        <location evidence="1">Cytoplasm</location>
        <location evidence="1">Cytoskeleton</location>
        <location evidence="1">Spindle</location>
    </subcellularLocation>
    <subcellularLocation>
        <location evidence="2">Nucleus inner membrane</location>
        <topology evidence="2">Multi-pass membrane protein</topology>
    </subcellularLocation>
</comment>
<dbReference type="SUPFAM" id="SSF63451">
    <property type="entry name" value="LEM domain"/>
    <property type="match status" value="1"/>
</dbReference>
<evidence type="ECO:0000256" key="4">
    <source>
        <dbReference type="ARBA" id="ARBA00022553"/>
    </source>
</evidence>
<keyword evidence="3" id="KW-0963">Cytoplasm</keyword>
<evidence type="ECO:0000256" key="1">
    <source>
        <dbReference type="ARBA" id="ARBA00004186"/>
    </source>
</evidence>
<dbReference type="GO" id="GO:0005819">
    <property type="term" value="C:spindle"/>
    <property type="evidence" value="ECO:0007669"/>
    <property type="project" value="UniProtKB-SubCell"/>
</dbReference>
<dbReference type="PROSITE" id="PS50954">
    <property type="entry name" value="LEM"/>
    <property type="match status" value="1"/>
</dbReference>
<feature type="transmembrane region" description="Helical" evidence="13">
    <location>
        <begin position="127"/>
        <end position="150"/>
    </location>
</feature>
<protein>
    <recommendedName>
        <fullName evidence="12">LEM domain-containing protein 2</fullName>
    </recommendedName>
</protein>
<dbReference type="Ensembl" id="ENSLACT00000018876.1">
    <property type="protein sequence ID" value="ENSLACP00000018743.1"/>
    <property type="gene ID" value="ENSLACG00000016500.1"/>
</dbReference>
<evidence type="ECO:0000256" key="12">
    <source>
        <dbReference type="ARBA" id="ARBA00069076"/>
    </source>
</evidence>
<dbReference type="InterPro" id="IPR011015">
    <property type="entry name" value="LEM/LEM-like_dom_sf"/>
</dbReference>
<keyword evidence="16" id="KW-1185">Reference proteome</keyword>
<proteinExistence type="predicted"/>
<keyword evidence="10" id="KW-0539">Nucleus</keyword>
<evidence type="ECO:0000313" key="16">
    <source>
        <dbReference type="Proteomes" id="UP000008672"/>
    </source>
</evidence>
<keyword evidence="5 13" id="KW-0812">Transmembrane</keyword>
<evidence type="ECO:0000256" key="6">
    <source>
        <dbReference type="ARBA" id="ARBA00022989"/>
    </source>
</evidence>
<reference evidence="15" key="2">
    <citation type="submission" date="2025-08" db="UniProtKB">
        <authorList>
            <consortium name="Ensembl"/>
        </authorList>
    </citation>
    <scope>IDENTIFICATION</scope>
</reference>
<sequence>MASLTAEDLRKELKFLGFSPGPITDSTRKLYVNKLNRLRHEHKLRLRGLGFRRPEKSLQEALRPSRTLNHHQQQHLHSSLFQPTEQLQTWRRELEKEEDTESESDDEKVYVRTEYKKKPQRSCDVEFYLSWALYVTTLGLLLVFLGVVYLKTVGMQPSQEISNNIQMLPVDCKGKTDVFCQAEEKKILMQLLSDMYNFLSKIAGDFECGIPTEQKSRCIPLADVKNYLAVLNSNYLENLDDAMEWMIESNLDLGIQLVGKEPGESVTSADGVWCLESASPQMSFGCRLHRALISVLHRMFVAVLGLIILWGGFILLKYRWRKMEEEEQAMFEMVKKILAVVEDHYKDWEQDLEHYPYVSIPHVRDSLIPPQKRRRSMRRIWDKAMEFLASNESRIRTETHRIAGEDFLMWRWIKPS</sequence>
<dbReference type="InterPro" id="IPR041885">
    <property type="entry name" value="MAN1_winged_helix_dom"/>
</dbReference>
<keyword evidence="6 13" id="KW-1133">Transmembrane helix</keyword>
<organism evidence="15 16">
    <name type="scientific">Latimeria chalumnae</name>
    <name type="common">Coelacanth</name>
    <dbReference type="NCBI Taxonomy" id="7897"/>
    <lineage>
        <taxon>Eukaryota</taxon>
        <taxon>Metazoa</taxon>
        <taxon>Chordata</taxon>
        <taxon>Craniata</taxon>
        <taxon>Vertebrata</taxon>
        <taxon>Euteleostomi</taxon>
        <taxon>Coelacanthiformes</taxon>
        <taxon>Coelacanthidae</taxon>
        <taxon>Latimeria</taxon>
    </lineage>
</organism>
<dbReference type="FunCoup" id="H3BA22">
    <property type="interactions" value="1667"/>
</dbReference>
<evidence type="ECO:0000256" key="9">
    <source>
        <dbReference type="ARBA" id="ARBA00023212"/>
    </source>
</evidence>
<dbReference type="FunFam" id="1.10.720.40:FF:000001">
    <property type="entry name" value="LEM domain containing 2, isoform CRA_a"/>
    <property type="match status" value="1"/>
</dbReference>
<dbReference type="HOGENOM" id="CLU_045257_0_0_1"/>
<dbReference type="Gene3D" id="1.10.720.40">
    <property type="match status" value="1"/>
</dbReference>
<dbReference type="FunFam" id="1.10.10.1180:FF:000002">
    <property type="entry name" value="LEM domain-containing protein 2"/>
    <property type="match status" value="1"/>
</dbReference>
<name>H3BA22_LATCH</name>
<keyword evidence="9" id="KW-0206">Cytoskeleton</keyword>
<dbReference type="GO" id="GO:0005637">
    <property type="term" value="C:nuclear inner membrane"/>
    <property type="evidence" value="ECO:0007669"/>
    <property type="project" value="UniProtKB-SubCell"/>
</dbReference>
<comment type="subunit">
    <text evidence="11">Interacts (via N-terminus) with LMNA isoform C (via C-terminus) (in vitro). Interacts (via LEM domain) with BANF1. Interacts (via C-terminus) with CHMP7. Interacts (via N-terminus) with tubulin; the interaction causes microtubule bundling and stabilization (in vitro).</text>
</comment>
<keyword evidence="8 13" id="KW-0472">Membrane</keyword>
<dbReference type="InParanoid" id="H3BA22"/>
<dbReference type="Bgee" id="ENSLACG00000016500">
    <property type="expression patterns" value="Expressed in muscle tissue and 6 other cell types or tissues"/>
</dbReference>
<keyword evidence="4" id="KW-0597">Phosphoprotein</keyword>
<dbReference type="AlphaFoldDB" id="H3BA22"/>
<dbReference type="Pfam" id="PF09402">
    <property type="entry name" value="MSC"/>
    <property type="match status" value="1"/>
</dbReference>
<dbReference type="EMBL" id="AFYH01065453">
    <property type="status" value="NOT_ANNOTATED_CDS"/>
    <property type="molecule type" value="Genomic_DNA"/>
</dbReference>
<keyword evidence="7" id="KW-0007">Acetylation</keyword>
<dbReference type="Pfam" id="PF03020">
    <property type="entry name" value="LEM"/>
    <property type="match status" value="1"/>
</dbReference>
<reference evidence="15" key="3">
    <citation type="submission" date="2025-09" db="UniProtKB">
        <authorList>
            <consortium name="Ensembl"/>
        </authorList>
    </citation>
    <scope>IDENTIFICATION</scope>
</reference>
<accession>H3BA22</accession>
<dbReference type="PANTHER" id="PTHR13428:SF8">
    <property type="entry name" value="LEM DOMAIN-CONTAINING PROTEIN 2"/>
    <property type="match status" value="1"/>
</dbReference>
<evidence type="ECO:0000256" key="2">
    <source>
        <dbReference type="ARBA" id="ARBA00004473"/>
    </source>
</evidence>
<dbReference type="GO" id="GO:0006998">
    <property type="term" value="P:nuclear envelope organization"/>
    <property type="evidence" value="ECO:0007669"/>
    <property type="project" value="TreeGrafter"/>
</dbReference>
<evidence type="ECO:0000256" key="8">
    <source>
        <dbReference type="ARBA" id="ARBA00023136"/>
    </source>
</evidence>
<dbReference type="GO" id="GO:0035914">
    <property type="term" value="P:skeletal muscle cell differentiation"/>
    <property type="evidence" value="ECO:0007669"/>
    <property type="project" value="UniProtKB-ARBA"/>
</dbReference>
<evidence type="ECO:0000256" key="10">
    <source>
        <dbReference type="ARBA" id="ARBA00023242"/>
    </source>
</evidence>
<feature type="domain" description="LEM" evidence="14">
    <location>
        <begin position="1"/>
        <end position="42"/>
    </location>
</feature>
<dbReference type="Proteomes" id="UP000008672">
    <property type="component" value="Unassembled WGS sequence"/>
</dbReference>
<reference evidence="16" key="1">
    <citation type="submission" date="2011-08" db="EMBL/GenBank/DDBJ databases">
        <title>The draft genome of Latimeria chalumnae.</title>
        <authorList>
            <person name="Di Palma F."/>
            <person name="Alfoldi J."/>
            <person name="Johnson J."/>
            <person name="Berlin A."/>
            <person name="Gnerre S."/>
            <person name="Jaffe D."/>
            <person name="MacCallum I."/>
            <person name="Young S."/>
            <person name="Walker B.J."/>
            <person name="Lander E."/>
            <person name="Lindblad-Toh K."/>
        </authorList>
    </citation>
    <scope>NUCLEOTIDE SEQUENCE [LARGE SCALE GENOMIC DNA]</scope>
    <source>
        <strain evidence="16">Wild caught</strain>
    </source>
</reference>
<evidence type="ECO:0000256" key="5">
    <source>
        <dbReference type="ARBA" id="ARBA00022692"/>
    </source>
</evidence>
<dbReference type="GO" id="GO:0030514">
    <property type="term" value="P:negative regulation of BMP signaling pathway"/>
    <property type="evidence" value="ECO:0007669"/>
    <property type="project" value="TreeGrafter"/>
</dbReference>
<dbReference type="InterPro" id="IPR018996">
    <property type="entry name" value="Man1/Src1-like_C"/>
</dbReference>
<dbReference type="PANTHER" id="PTHR13428">
    <property type="entry name" value="INNER NUCLEAR MEMBRANE PROTEIN MAN1 LEM DOMAIN CONTAINING PROTEIN"/>
    <property type="match status" value="1"/>
</dbReference>
<dbReference type="SMART" id="SM00540">
    <property type="entry name" value="LEM"/>
    <property type="match status" value="1"/>
</dbReference>
<dbReference type="eggNOG" id="ENOG502QRKK">
    <property type="taxonomic scope" value="Eukaryota"/>
</dbReference>
<dbReference type="GeneTree" id="ENSGT00940000160955"/>